<comment type="caution">
    <text evidence="3">The sequence shown here is derived from an EMBL/GenBank/DDBJ whole genome shotgun (WGS) entry which is preliminary data.</text>
</comment>
<protein>
    <recommendedName>
        <fullName evidence="2">Rho termination factor-like N-terminal domain-containing protein</fullName>
    </recommendedName>
</protein>
<evidence type="ECO:0000256" key="1">
    <source>
        <dbReference type="SAM" id="MobiDB-lite"/>
    </source>
</evidence>
<proteinExistence type="predicted"/>
<gene>
    <name evidence="3" type="ORF">EHW97_02240</name>
</gene>
<feature type="compositionally biased region" description="Low complexity" evidence="1">
    <location>
        <begin position="87"/>
        <end position="96"/>
    </location>
</feature>
<dbReference type="GO" id="GO:0006353">
    <property type="term" value="P:DNA-templated transcription termination"/>
    <property type="evidence" value="ECO:0007669"/>
    <property type="project" value="InterPro"/>
</dbReference>
<dbReference type="EMBL" id="RQJX01000002">
    <property type="protein sequence ID" value="RQN09685.1"/>
    <property type="molecule type" value="Genomic_DNA"/>
</dbReference>
<evidence type="ECO:0000313" key="3">
    <source>
        <dbReference type="EMBL" id="RQN09685.1"/>
    </source>
</evidence>
<evidence type="ECO:0000259" key="2">
    <source>
        <dbReference type="Pfam" id="PF07498"/>
    </source>
</evidence>
<dbReference type="Gene3D" id="1.10.720.10">
    <property type="match status" value="1"/>
</dbReference>
<dbReference type="OrthoDB" id="3748110at2"/>
<dbReference type="AlphaFoldDB" id="A0A3N6X6D9"/>
<evidence type="ECO:0000313" key="4">
    <source>
        <dbReference type="Proteomes" id="UP000275225"/>
    </source>
</evidence>
<keyword evidence="4" id="KW-1185">Reference proteome</keyword>
<dbReference type="InterPro" id="IPR011112">
    <property type="entry name" value="Rho-like_N"/>
</dbReference>
<sequence length="181" mass="19255">MIDVADKRIRDEVEKLRKQLRTQRKGVEKRLSDLEKTAKKAAKSAEKEIAGLRAQVEQLVSRQKSTPEQDATPASAEPSPPTPTEPTPLSSPGESEGQPLQGVAENEPLVSEMPEPVPDLTAAPKAPKPFGEKAGVAPIGKTEGALEEMTVAQLRARAKGAGISGYSSMNKGKLIAALREA</sequence>
<reference evidence="3 4" key="1">
    <citation type="submission" date="2018-11" db="EMBL/GenBank/DDBJ databases">
        <authorList>
            <person name="Li F."/>
        </authorList>
    </citation>
    <scope>NUCLEOTIDE SEQUENCE [LARGE SCALE GENOMIC DNA]</scope>
    <source>
        <strain evidence="3 4">YS17T</strain>
    </source>
</reference>
<dbReference type="RefSeq" id="WP_124235540.1">
    <property type="nucleotide sequence ID" value="NZ_JBHUFI010000006.1"/>
</dbReference>
<accession>A0A3N6X6D9</accession>
<organism evidence="3 4">
    <name type="scientific">Aeromicrobium camelliae</name>
    <dbReference type="NCBI Taxonomy" id="1538144"/>
    <lineage>
        <taxon>Bacteria</taxon>
        <taxon>Bacillati</taxon>
        <taxon>Actinomycetota</taxon>
        <taxon>Actinomycetes</taxon>
        <taxon>Propionibacteriales</taxon>
        <taxon>Nocardioidaceae</taxon>
        <taxon>Aeromicrobium</taxon>
    </lineage>
</organism>
<dbReference type="Proteomes" id="UP000275225">
    <property type="component" value="Unassembled WGS sequence"/>
</dbReference>
<dbReference type="Pfam" id="PF07498">
    <property type="entry name" value="Rho_N"/>
    <property type="match status" value="1"/>
</dbReference>
<feature type="domain" description="Rho termination factor-like N-terminal" evidence="2">
    <location>
        <begin position="146"/>
        <end position="181"/>
    </location>
</feature>
<feature type="compositionally biased region" description="Polar residues" evidence="1">
    <location>
        <begin position="58"/>
        <end position="69"/>
    </location>
</feature>
<name>A0A3N6X6D9_9ACTN</name>
<feature type="region of interest" description="Disordered" evidence="1">
    <location>
        <begin position="55"/>
        <end position="136"/>
    </location>
</feature>